<evidence type="ECO:0000256" key="1">
    <source>
        <dbReference type="SAM" id="MobiDB-lite"/>
    </source>
</evidence>
<protein>
    <submittedName>
        <fullName evidence="2">Uncharacterized protein</fullName>
    </submittedName>
</protein>
<accession>A0A6J5MDM2</accession>
<feature type="region of interest" description="Disordered" evidence="1">
    <location>
        <begin position="46"/>
        <end position="90"/>
    </location>
</feature>
<proteinExistence type="predicted"/>
<evidence type="ECO:0000313" key="2">
    <source>
        <dbReference type="EMBL" id="CAB4143056.1"/>
    </source>
</evidence>
<name>A0A6J5MDM2_9CAUD</name>
<feature type="compositionally biased region" description="Basic residues" evidence="1">
    <location>
        <begin position="51"/>
        <end position="61"/>
    </location>
</feature>
<feature type="region of interest" description="Disordered" evidence="1">
    <location>
        <begin position="252"/>
        <end position="292"/>
    </location>
</feature>
<sequence>MYSKTNPPENIYENLLNPLKNNSFSAAAQNPLSDIPMIEENQAQELLRQLSKSRPRAKKANKPQEKSKQSSPSQGIVPKGNARISLSDLPFDPKVIPLPILGKLDENARNEAGKKFEKGLERVAAPVQALMAISPLGGRQAYNPSPNQMKAPWPPAANAPSRNITPQIRPEVAPRPSVALPSSSGLAPKGDAYKFSQKGGKEFLKKSQSPKNETPDWVKGGAEFLKMKQLEKFIKDSEAVENPLLKQLVRAGENLVSRQKTGKNAPLRQGDLEKRQSNTKRPWLEHFSGPIE</sequence>
<organism evidence="2">
    <name type="scientific">uncultured Caudovirales phage</name>
    <dbReference type="NCBI Taxonomy" id="2100421"/>
    <lineage>
        <taxon>Viruses</taxon>
        <taxon>Duplodnaviria</taxon>
        <taxon>Heunggongvirae</taxon>
        <taxon>Uroviricota</taxon>
        <taxon>Caudoviricetes</taxon>
        <taxon>Peduoviridae</taxon>
        <taxon>Maltschvirus</taxon>
        <taxon>Maltschvirus maltsch</taxon>
    </lineage>
</organism>
<dbReference type="EMBL" id="LR796415">
    <property type="protein sequence ID" value="CAB4143056.1"/>
    <property type="molecule type" value="Genomic_DNA"/>
</dbReference>
<reference evidence="2" key="1">
    <citation type="submission" date="2020-04" db="EMBL/GenBank/DDBJ databases">
        <authorList>
            <person name="Chiriac C."/>
            <person name="Salcher M."/>
            <person name="Ghai R."/>
            <person name="Kavagutti S V."/>
        </authorList>
    </citation>
    <scope>NUCLEOTIDE SEQUENCE</scope>
</reference>
<feature type="region of interest" description="Disordered" evidence="1">
    <location>
        <begin position="138"/>
        <end position="218"/>
    </location>
</feature>
<gene>
    <name evidence="2" type="ORF">UFOVP434_69</name>
</gene>